<sequence>MTIAQLMQEQQVDALSLPLAPASLPMHVIIDRIITPEFWPCAACGCLGVTARVLDTEEGPRWLDLCWDHGMNVHQPSPGMPMTMEGIVAGLRAAAEAVGARLAILNDDDSRGDSHGRAGSLPPHG</sequence>
<evidence type="ECO:0000313" key="1">
    <source>
        <dbReference type="EMBL" id="EST20409.1"/>
    </source>
</evidence>
<dbReference type="Proteomes" id="UP000017984">
    <property type="component" value="Chromosome"/>
</dbReference>
<evidence type="ECO:0000313" key="2">
    <source>
        <dbReference type="Proteomes" id="UP000017984"/>
    </source>
</evidence>
<organism evidence="1 2">
    <name type="scientific">Streptomyces roseochromogenus subsp. oscitans DS 12.976</name>
    <dbReference type="NCBI Taxonomy" id="1352936"/>
    <lineage>
        <taxon>Bacteria</taxon>
        <taxon>Bacillati</taxon>
        <taxon>Actinomycetota</taxon>
        <taxon>Actinomycetes</taxon>
        <taxon>Kitasatosporales</taxon>
        <taxon>Streptomycetaceae</taxon>
        <taxon>Streptomyces</taxon>
    </lineage>
</organism>
<reference evidence="1 2" key="1">
    <citation type="journal article" date="2014" name="Genome Announc.">
        <title>Draft Genome Sequence of Streptomyces roseochromogenes subsp. oscitans DS 12.976, Producer of the Aminocoumarin Antibiotic Clorobiocin.</title>
        <authorList>
            <person name="Ruckert C."/>
            <person name="Kalinowski J."/>
            <person name="Heide L."/>
            <person name="Apel A.K."/>
        </authorList>
    </citation>
    <scope>NUCLEOTIDE SEQUENCE [LARGE SCALE GENOMIC DNA]</scope>
    <source>
        <strain evidence="1 2">DS 12.976</strain>
    </source>
</reference>
<name>V6JU44_STRRC</name>
<proteinExistence type="predicted"/>
<dbReference type="HOGENOM" id="CLU_1991469_0_0_11"/>
<dbReference type="STRING" id="1352936.M878_39640"/>
<dbReference type="AlphaFoldDB" id="V6JU44"/>
<accession>V6JU44</accession>
<dbReference type="RefSeq" id="WP_023552760.1">
    <property type="nucleotide sequence ID" value="NZ_CM002285.1"/>
</dbReference>
<dbReference type="OrthoDB" id="4335772at2"/>
<protein>
    <submittedName>
        <fullName evidence="1">Uncharacterized protein</fullName>
    </submittedName>
</protein>
<comment type="caution">
    <text evidence="1">The sequence shown here is derived from an EMBL/GenBank/DDBJ whole genome shotgun (WGS) entry which is preliminary data.</text>
</comment>
<gene>
    <name evidence="1" type="ORF">M878_39640</name>
</gene>
<keyword evidence="2" id="KW-1185">Reference proteome</keyword>
<dbReference type="PATRIC" id="fig|1352936.5.peg.8208"/>
<dbReference type="EMBL" id="AWQX01000354">
    <property type="protein sequence ID" value="EST20409.1"/>
    <property type="molecule type" value="Genomic_DNA"/>
</dbReference>